<keyword evidence="2" id="KW-0539">Nucleus</keyword>
<feature type="compositionally biased region" description="Basic and acidic residues" evidence="3">
    <location>
        <begin position="28"/>
        <end position="39"/>
    </location>
</feature>
<feature type="region of interest" description="Disordered" evidence="3">
    <location>
        <begin position="1"/>
        <end position="42"/>
    </location>
</feature>
<dbReference type="Pfam" id="PF00385">
    <property type="entry name" value="Chromo"/>
    <property type="match status" value="1"/>
</dbReference>
<dbReference type="PANTHER" id="PTHR22812">
    <property type="entry name" value="CHROMOBOX PROTEIN"/>
    <property type="match status" value="1"/>
</dbReference>
<feature type="region of interest" description="Disordered" evidence="3">
    <location>
        <begin position="317"/>
        <end position="336"/>
    </location>
</feature>
<dbReference type="InterPro" id="IPR000953">
    <property type="entry name" value="Chromo/chromo_shadow_dom"/>
</dbReference>
<feature type="region of interest" description="Disordered" evidence="3">
    <location>
        <begin position="147"/>
        <end position="171"/>
    </location>
</feature>
<proteinExistence type="predicted"/>
<dbReference type="SUPFAM" id="SSF54160">
    <property type="entry name" value="Chromo domain-like"/>
    <property type="match status" value="1"/>
</dbReference>
<dbReference type="InterPro" id="IPR051219">
    <property type="entry name" value="Heterochromatin_chromo-domain"/>
</dbReference>
<evidence type="ECO:0000259" key="4">
    <source>
        <dbReference type="PROSITE" id="PS50013"/>
    </source>
</evidence>
<evidence type="ECO:0000256" key="3">
    <source>
        <dbReference type="SAM" id="MobiDB-lite"/>
    </source>
</evidence>
<dbReference type="Proteomes" id="UP001295684">
    <property type="component" value="Unassembled WGS sequence"/>
</dbReference>
<evidence type="ECO:0000313" key="5">
    <source>
        <dbReference type="EMBL" id="CAI2360296.1"/>
    </source>
</evidence>
<feature type="compositionally biased region" description="Basic residues" evidence="3">
    <location>
        <begin position="159"/>
        <end position="168"/>
    </location>
</feature>
<comment type="subcellular location">
    <subcellularLocation>
        <location evidence="1">Nucleus</location>
    </subcellularLocation>
</comment>
<dbReference type="EMBL" id="CAMPGE010001504">
    <property type="protein sequence ID" value="CAI2360296.1"/>
    <property type="molecule type" value="Genomic_DNA"/>
</dbReference>
<dbReference type="GO" id="GO:0005634">
    <property type="term" value="C:nucleus"/>
    <property type="evidence" value="ECO:0007669"/>
    <property type="project" value="UniProtKB-SubCell"/>
</dbReference>
<accession>A0AAD1U527</accession>
<feature type="compositionally biased region" description="Polar residues" evidence="3">
    <location>
        <begin position="147"/>
        <end position="158"/>
    </location>
</feature>
<evidence type="ECO:0000256" key="1">
    <source>
        <dbReference type="ARBA" id="ARBA00004123"/>
    </source>
</evidence>
<dbReference type="SMART" id="SM00298">
    <property type="entry name" value="CHROMO"/>
    <property type="match status" value="1"/>
</dbReference>
<keyword evidence="6" id="KW-1185">Reference proteome</keyword>
<feature type="compositionally biased region" description="Low complexity" evidence="3">
    <location>
        <begin position="317"/>
        <end position="327"/>
    </location>
</feature>
<dbReference type="PROSITE" id="PS50013">
    <property type="entry name" value="CHROMO_2"/>
    <property type="match status" value="1"/>
</dbReference>
<gene>
    <name evidence="5" type="ORF">ECRASSUSDP1_LOCUS1596</name>
</gene>
<organism evidence="5 6">
    <name type="scientific">Euplotes crassus</name>
    <dbReference type="NCBI Taxonomy" id="5936"/>
    <lineage>
        <taxon>Eukaryota</taxon>
        <taxon>Sar</taxon>
        <taxon>Alveolata</taxon>
        <taxon>Ciliophora</taxon>
        <taxon>Intramacronucleata</taxon>
        <taxon>Spirotrichea</taxon>
        <taxon>Hypotrichia</taxon>
        <taxon>Euplotida</taxon>
        <taxon>Euplotidae</taxon>
        <taxon>Moneuplotes</taxon>
    </lineage>
</organism>
<protein>
    <recommendedName>
        <fullName evidence="4">Chromo domain-containing protein</fullName>
    </recommendedName>
</protein>
<evidence type="ECO:0000313" key="6">
    <source>
        <dbReference type="Proteomes" id="UP001295684"/>
    </source>
</evidence>
<sequence>MKPNKLEKKATSKMTKKPCSKNYLSPESVKDFDKQDQHCDTSGSCKYDNTPGEDEEYCLDKYYEVEKILKCSEINGELKYLVKWEGYSMSECTWEPISSFENNMDLIDEFNKSLNKIDLSESKYKNVNCKRRKDKICNYLKPKNCSHLPSPTQSQSSKIRAKSSPKRLQKFDPIPEPEIHEIKDDTEKTNYSVFNMLDDKSSPSDLDIFGGKDSVKSKKAIWQHQEDNISPEKLLDYGFNGQQEYGGIFGGYGGIFGEFYGFQKIKSPTRKEDKCNPAIKKPLTLPIVSQKKKRDASQGKKKHNFLTKVFDSSENLEGNLNNKNLANSKKEKKEKKALKKLINPSRAIFITKRRKRTHSVYSKRSKQPKKSKKPREMPIQKIFELERVHRKKRPSSKGSEGLNITSTKECSKATFNYPSTNASYIPEEKVVGSLKTDEPQKILNMKISEAMRGLVEWKKRPGGTKPQKSYCSMEELKEMYPRLVCDFYEGKVIQKRLSKNRKI</sequence>
<dbReference type="CDD" id="cd00024">
    <property type="entry name" value="CD_CSD"/>
    <property type="match status" value="1"/>
</dbReference>
<feature type="region of interest" description="Disordered" evidence="3">
    <location>
        <begin position="353"/>
        <end position="377"/>
    </location>
</feature>
<name>A0AAD1U527_EUPCR</name>
<reference evidence="5" key="1">
    <citation type="submission" date="2023-07" db="EMBL/GenBank/DDBJ databases">
        <authorList>
            <consortium name="AG Swart"/>
            <person name="Singh M."/>
            <person name="Singh A."/>
            <person name="Seah K."/>
            <person name="Emmerich C."/>
        </authorList>
    </citation>
    <scope>NUCLEOTIDE SEQUENCE</scope>
    <source>
        <strain evidence="5">DP1</strain>
    </source>
</reference>
<feature type="domain" description="Chromo" evidence="4">
    <location>
        <begin position="63"/>
        <end position="122"/>
    </location>
</feature>
<feature type="compositionally biased region" description="Basic residues" evidence="3">
    <location>
        <begin position="353"/>
        <end position="373"/>
    </location>
</feature>
<dbReference type="AlphaFoldDB" id="A0AAD1U527"/>
<feature type="compositionally biased region" description="Basic and acidic residues" evidence="3">
    <location>
        <begin position="1"/>
        <end position="10"/>
    </location>
</feature>
<evidence type="ECO:0000256" key="2">
    <source>
        <dbReference type="ARBA" id="ARBA00023242"/>
    </source>
</evidence>
<dbReference type="InterPro" id="IPR016197">
    <property type="entry name" value="Chromo-like_dom_sf"/>
</dbReference>
<dbReference type="InterPro" id="IPR023780">
    <property type="entry name" value="Chromo_domain"/>
</dbReference>
<dbReference type="Gene3D" id="2.40.50.40">
    <property type="match status" value="1"/>
</dbReference>
<comment type="caution">
    <text evidence="5">The sequence shown here is derived from an EMBL/GenBank/DDBJ whole genome shotgun (WGS) entry which is preliminary data.</text>
</comment>